<comment type="caution">
    <text evidence="2">The sequence shown here is derived from an EMBL/GenBank/DDBJ whole genome shotgun (WGS) entry which is preliminary data.</text>
</comment>
<feature type="domain" description="PilZ" evidence="1">
    <location>
        <begin position="32"/>
        <end position="115"/>
    </location>
</feature>
<name>A0A5C5V2P8_9BACT</name>
<evidence type="ECO:0000313" key="3">
    <source>
        <dbReference type="Proteomes" id="UP000316714"/>
    </source>
</evidence>
<dbReference type="Pfam" id="PF07238">
    <property type="entry name" value="PilZ"/>
    <property type="match status" value="1"/>
</dbReference>
<dbReference type="AlphaFoldDB" id="A0A5C5V2P8"/>
<dbReference type="SUPFAM" id="SSF141371">
    <property type="entry name" value="PilZ domain-like"/>
    <property type="match status" value="1"/>
</dbReference>
<dbReference type="OrthoDB" id="9869577at2"/>
<dbReference type="GO" id="GO:0035438">
    <property type="term" value="F:cyclic-di-GMP binding"/>
    <property type="evidence" value="ECO:0007669"/>
    <property type="project" value="InterPro"/>
</dbReference>
<evidence type="ECO:0000259" key="1">
    <source>
        <dbReference type="Pfam" id="PF07238"/>
    </source>
</evidence>
<dbReference type="RefSeq" id="WP_146567413.1">
    <property type="nucleotide sequence ID" value="NZ_SIHJ01000003.1"/>
</dbReference>
<proteinExistence type="predicted"/>
<protein>
    <recommendedName>
        <fullName evidence="1">PilZ domain-containing protein</fullName>
    </recommendedName>
</protein>
<dbReference type="Proteomes" id="UP000316714">
    <property type="component" value="Unassembled WGS sequence"/>
</dbReference>
<dbReference type="EMBL" id="SIHJ01000003">
    <property type="protein sequence ID" value="TWT32219.1"/>
    <property type="molecule type" value="Genomic_DNA"/>
</dbReference>
<organism evidence="2 3">
    <name type="scientific">Posidoniimonas corsicana</name>
    <dbReference type="NCBI Taxonomy" id="1938618"/>
    <lineage>
        <taxon>Bacteria</taxon>
        <taxon>Pseudomonadati</taxon>
        <taxon>Planctomycetota</taxon>
        <taxon>Planctomycetia</taxon>
        <taxon>Pirellulales</taxon>
        <taxon>Lacipirellulaceae</taxon>
        <taxon>Posidoniimonas</taxon>
    </lineage>
</organism>
<reference evidence="2 3" key="1">
    <citation type="submission" date="2019-02" db="EMBL/GenBank/DDBJ databases">
        <title>Deep-cultivation of Planctomycetes and their phenomic and genomic characterization uncovers novel biology.</title>
        <authorList>
            <person name="Wiegand S."/>
            <person name="Jogler M."/>
            <person name="Boedeker C."/>
            <person name="Pinto D."/>
            <person name="Vollmers J."/>
            <person name="Rivas-Marin E."/>
            <person name="Kohn T."/>
            <person name="Peeters S.H."/>
            <person name="Heuer A."/>
            <person name="Rast P."/>
            <person name="Oberbeckmann S."/>
            <person name="Bunk B."/>
            <person name="Jeske O."/>
            <person name="Meyerdierks A."/>
            <person name="Storesund J.E."/>
            <person name="Kallscheuer N."/>
            <person name="Luecker S."/>
            <person name="Lage O.M."/>
            <person name="Pohl T."/>
            <person name="Merkel B.J."/>
            <person name="Hornburger P."/>
            <person name="Mueller R.-W."/>
            <person name="Bruemmer F."/>
            <person name="Labrenz M."/>
            <person name="Spormann A.M."/>
            <person name="Op Den Camp H."/>
            <person name="Overmann J."/>
            <person name="Amann R."/>
            <person name="Jetten M.S.M."/>
            <person name="Mascher T."/>
            <person name="Medema M.H."/>
            <person name="Devos D.P."/>
            <person name="Kaster A.-K."/>
            <person name="Ovreas L."/>
            <person name="Rohde M."/>
            <person name="Galperin M.Y."/>
            <person name="Jogler C."/>
        </authorList>
    </citation>
    <scope>NUCLEOTIDE SEQUENCE [LARGE SCALE GENOMIC DNA]</scope>
    <source>
        <strain evidence="2 3">KOR34</strain>
    </source>
</reference>
<sequence>MSDDPWGGADLVVEIDERTSKSWSAGVAGEDQRRRPRRQFACRAAAALDGRAGQTLGVYCRDLSQTGVGLLAPSHALPLEQGRLQLKDQRELAFRVRHCRRLSAGCFLWGCDFDAEPDGGPLRGFGDALAACGAAPV</sequence>
<keyword evidence="3" id="KW-1185">Reference proteome</keyword>
<evidence type="ECO:0000313" key="2">
    <source>
        <dbReference type="EMBL" id="TWT32219.1"/>
    </source>
</evidence>
<gene>
    <name evidence="2" type="ORF">KOR34_39810</name>
</gene>
<accession>A0A5C5V2P8</accession>
<dbReference type="InterPro" id="IPR009875">
    <property type="entry name" value="PilZ_domain"/>
</dbReference>